<evidence type="ECO:0000259" key="4">
    <source>
        <dbReference type="Pfam" id="PF07732"/>
    </source>
</evidence>
<dbReference type="Pfam" id="PF07732">
    <property type="entry name" value="Cu-oxidase_3"/>
    <property type="match status" value="1"/>
</dbReference>
<dbReference type="EC" id="1.-.-.-" evidence="5"/>
<dbReference type="FunFam" id="2.60.40.420:FF:000088">
    <property type="entry name" value="Multicopper oxidase, putative"/>
    <property type="match status" value="1"/>
</dbReference>
<feature type="domain" description="Plastocyanin-like" evidence="4">
    <location>
        <begin position="117"/>
        <end position="224"/>
    </location>
</feature>
<keyword evidence="1" id="KW-0479">Metal-binding</keyword>
<evidence type="ECO:0000313" key="5">
    <source>
        <dbReference type="EMBL" id="VVO09134.1"/>
    </source>
</evidence>
<name>A0A5E7DLG2_PSEFL</name>
<organism evidence="5 6">
    <name type="scientific">Pseudomonas fluorescens</name>
    <dbReference type="NCBI Taxonomy" id="294"/>
    <lineage>
        <taxon>Bacteria</taxon>
        <taxon>Pseudomonadati</taxon>
        <taxon>Pseudomonadota</taxon>
        <taxon>Gammaproteobacteria</taxon>
        <taxon>Pseudomonadales</taxon>
        <taxon>Pseudomonadaceae</taxon>
        <taxon>Pseudomonas</taxon>
    </lineage>
</organism>
<evidence type="ECO:0000256" key="1">
    <source>
        <dbReference type="ARBA" id="ARBA00022723"/>
    </source>
</evidence>
<dbReference type="GO" id="GO:0030288">
    <property type="term" value="C:outer membrane-bounded periplasmic space"/>
    <property type="evidence" value="ECO:0007669"/>
    <property type="project" value="TreeGrafter"/>
</dbReference>
<dbReference type="PROSITE" id="PS00080">
    <property type="entry name" value="MULTICOPPER_OXIDASE2"/>
    <property type="match status" value="1"/>
</dbReference>
<dbReference type="InterPro" id="IPR008972">
    <property type="entry name" value="Cupredoxin"/>
</dbReference>
<dbReference type="InterPro" id="IPR011706">
    <property type="entry name" value="Cu-oxidase_C"/>
</dbReference>
<evidence type="ECO:0000259" key="3">
    <source>
        <dbReference type="Pfam" id="PF07731"/>
    </source>
</evidence>
<dbReference type="PANTHER" id="PTHR11709">
    <property type="entry name" value="MULTI-COPPER OXIDASE"/>
    <property type="match status" value="1"/>
</dbReference>
<dbReference type="AlphaFoldDB" id="A0A5E7DLG2"/>
<dbReference type="CDD" id="cd13861">
    <property type="entry name" value="CuRO_1_CumA_like"/>
    <property type="match status" value="1"/>
</dbReference>
<dbReference type="EMBL" id="CABVHU010000008">
    <property type="protein sequence ID" value="VVO09134.1"/>
    <property type="molecule type" value="Genomic_DNA"/>
</dbReference>
<feature type="domain" description="Plastocyanin-like" evidence="3">
    <location>
        <begin position="419"/>
        <end position="520"/>
    </location>
</feature>
<dbReference type="Proteomes" id="UP000409037">
    <property type="component" value="Unassembled WGS sequence"/>
</dbReference>
<dbReference type="FunFam" id="2.60.40.420:FF:000085">
    <property type="entry name" value="Multicopper oxidase, putative"/>
    <property type="match status" value="1"/>
</dbReference>
<dbReference type="SUPFAM" id="SSF49503">
    <property type="entry name" value="Cupredoxins"/>
    <property type="match status" value="3"/>
</dbReference>
<protein>
    <submittedName>
        <fullName evidence="5">Multicopper oxidase mco</fullName>
        <ecNumber evidence="5">1.-.-.-</ecNumber>
    </submittedName>
</protein>
<evidence type="ECO:0000313" key="6">
    <source>
        <dbReference type="Proteomes" id="UP000409037"/>
    </source>
</evidence>
<dbReference type="InterPro" id="IPR002355">
    <property type="entry name" value="Cu_oxidase_Cu_BS"/>
</dbReference>
<accession>A0A5E7DLG2</accession>
<dbReference type="GO" id="GO:0005507">
    <property type="term" value="F:copper ion binding"/>
    <property type="evidence" value="ECO:0007669"/>
    <property type="project" value="InterPro"/>
</dbReference>
<dbReference type="FunFam" id="2.60.40.420:FF:000101">
    <property type="entry name" value="Multicopper oxidase, putative"/>
    <property type="match status" value="1"/>
</dbReference>
<gene>
    <name evidence="5" type="primary">mco</name>
    <name evidence="5" type="ORF">PS833_03279</name>
</gene>
<reference evidence="5 6" key="1">
    <citation type="submission" date="2019-09" db="EMBL/GenBank/DDBJ databases">
        <authorList>
            <person name="Chandra G."/>
            <person name="Truman W A."/>
        </authorList>
    </citation>
    <scope>NUCLEOTIDE SEQUENCE [LARGE SCALE GENOMIC DNA]</scope>
    <source>
        <strain evidence="5">PS833</strain>
    </source>
</reference>
<dbReference type="PANTHER" id="PTHR11709:SF2">
    <property type="entry name" value="MULTICOPPER OXIDASE LPR1"/>
    <property type="match status" value="1"/>
</dbReference>
<evidence type="ECO:0000256" key="2">
    <source>
        <dbReference type="ARBA" id="ARBA00023002"/>
    </source>
</evidence>
<sequence length="521" mass="57476">MTLCVTCAVDAQRPLMHSHAERGNDRSGVAIRRATLTVSHPQVYRIRLLQAPRLSQIREVVEFMSFTRRQILGGLAGLVVVGVGAGGASRYWLGKMADADAGHDYELIAAPLDVELVAGHTTEAWAFGPSAPGTELRVRQGEWLRVRFINHLPVATTIHWHGIRLPLEMDGVPYVSQLPVLPGEYFDYKFRVPDAGSYWYHPHVNSSEELGRGLVGPLIIEEREPTGFKYEKTLSLKSWHVDEAGAFVAFSIPREAARGGTAGRLSTINGVSQAVIDLPAGQITRVRLLNLDNTLTYRLNIPGVEAQIYALDGNPIEPRPLGKEYWLGPGMRICLAIKAPPAGEELSLRNGPVRLGTLRSVANTDAPTAWPPALPANPVAEPDLANAEKLNFNFEWVGSVSVNVDNGRPPSLWQINGKAWDITDKTCADRPIAKLEKGKSYIFELKNMTQYQHPIHLHGMSFKVIASNRHKVIPYFTDTYLLGKNERAQVALVADNPGVWMFHCHVIDHMETGLMAAIEVA</sequence>
<dbReference type="Gene3D" id="2.60.40.420">
    <property type="entry name" value="Cupredoxins - blue copper proteins"/>
    <property type="match status" value="3"/>
</dbReference>
<dbReference type="InterPro" id="IPR011707">
    <property type="entry name" value="Cu-oxidase-like_N"/>
</dbReference>
<dbReference type="InterPro" id="IPR045087">
    <property type="entry name" value="Cu-oxidase_fam"/>
</dbReference>
<dbReference type="GO" id="GO:0016491">
    <property type="term" value="F:oxidoreductase activity"/>
    <property type="evidence" value="ECO:0007669"/>
    <property type="project" value="UniProtKB-KW"/>
</dbReference>
<dbReference type="Pfam" id="PF07731">
    <property type="entry name" value="Cu-oxidase_2"/>
    <property type="match status" value="1"/>
</dbReference>
<proteinExistence type="predicted"/>
<keyword evidence="2 5" id="KW-0560">Oxidoreductase</keyword>